<keyword evidence="1" id="KW-0732">Signal</keyword>
<sequence length="326" mass="34704">MGKLTKFAAAASLVATVATGAAAQERQYVNIGTAGIGGGYYPTGGFICNVLNKSRKANGHNIRCTVESTGGSVANMRSIQVGDLEVGIAMSAWQFHSWNGTDQFTEDGKNEKLRFLFSLHADAAHIVTRADAGIETFADLEGKVVNTGNAGSGTEAQVHEMLGYYGVEADSFFKQETKLTSKEQSQALCDGKIDAFVYPTAVGAASILEATSTCDAKVISWDDDVVKEMMAEKPYVIQVVIPAGTYGGQDAEIVTWGTPATINASADVPDEVAYQMVKAVFDDFDAFKAQSPMYSAVQIETAATAGRTAPYHPGAERYFREVGLLK</sequence>
<dbReference type="RefSeq" id="WP_089346158.1">
    <property type="nucleotide sequence ID" value="NZ_CP067131.1"/>
</dbReference>
<dbReference type="PANTHER" id="PTHR42941">
    <property type="entry name" value="SLL1037 PROTEIN"/>
    <property type="match status" value="1"/>
</dbReference>
<name>A0A239Q3I8_9RHOB</name>
<dbReference type="OrthoDB" id="9776669at2"/>
<dbReference type="Gene3D" id="3.40.190.10">
    <property type="entry name" value="Periplasmic binding protein-like II"/>
    <property type="match status" value="2"/>
</dbReference>
<dbReference type="SUPFAM" id="SSF53850">
    <property type="entry name" value="Periplasmic binding protein-like II"/>
    <property type="match status" value="1"/>
</dbReference>
<evidence type="ECO:0000256" key="1">
    <source>
        <dbReference type="SAM" id="SignalP"/>
    </source>
</evidence>
<organism evidence="2 3">
    <name type="scientific">Paracoccus seriniphilus</name>
    <dbReference type="NCBI Taxonomy" id="184748"/>
    <lineage>
        <taxon>Bacteria</taxon>
        <taxon>Pseudomonadati</taxon>
        <taxon>Pseudomonadota</taxon>
        <taxon>Alphaproteobacteria</taxon>
        <taxon>Rhodobacterales</taxon>
        <taxon>Paracoccaceae</taxon>
        <taxon>Paracoccus</taxon>
    </lineage>
</organism>
<dbReference type="NCBIfam" id="TIGR02122">
    <property type="entry name" value="TRAP_TAXI"/>
    <property type="match status" value="1"/>
</dbReference>
<evidence type="ECO:0008006" key="4">
    <source>
        <dbReference type="Google" id="ProtNLM"/>
    </source>
</evidence>
<proteinExistence type="predicted"/>
<feature type="chain" id="PRO_5012737772" description="TRAP transporter solute receptor, TAXI family" evidence="1">
    <location>
        <begin position="24"/>
        <end position="326"/>
    </location>
</feature>
<dbReference type="Pfam" id="PF16868">
    <property type="entry name" value="NMT1_3"/>
    <property type="match status" value="1"/>
</dbReference>
<keyword evidence="3" id="KW-1185">Reference proteome</keyword>
<dbReference type="EMBL" id="FZQB01000034">
    <property type="protein sequence ID" value="SNT76878.1"/>
    <property type="molecule type" value="Genomic_DNA"/>
</dbReference>
<evidence type="ECO:0000313" key="3">
    <source>
        <dbReference type="Proteomes" id="UP000198307"/>
    </source>
</evidence>
<accession>A0A239Q3I8</accession>
<reference evidence="2 3" key="1">
    <citation type="submission" date="2017-07" db="EMBL/GenBank/DDBJ databases">
        <authorList>
            <person name="Sun Z.S."/>
            <person name="Albrecht U."/>
            <person name="Echele G."/>
            <person name="Lee C.C."/>
        </authorList>
    </citation>
    <scope>NUCLEOTIDE SEQUENCE [LARGE SCALE GENOMIC DNA]</scope>
    <source>
        <strain evidence="2 3">DSM 14827</strain>
    </source>
</reference>
<protein>
    <recommendedName>
        <fullName evidence="4">TRAP transporter solute receptor, TAXI family</fullName>
    </recommendedName>
</protein>
<gene>
    <name evidence="2" type="ORF">SAMN05444959_1346</name>
</gene>
<evidence type="ECO:0000313" key="2">
    <source>
        <dbReference type="EMBL" id="SNT76878.1"/>
    </source>
</evidence>
<dbReference type="Proteomes" id="UP000198307">
    <property type="component" value="Unassembled WGS sequence"/>
</dbReference>
<dbReference type="InterPro" id="IPR011852">
    <property type="entry name" value="TRAP_TAXI"/>
</dbReference>
<dbReference type="AlphaFoldDB" id="A0A239Q3I8"/>
<feature type="signal peptide" evidence="1">
    <location>
        <begin position="1"/>
        <end position="23"/>
    </location>
</feature>
<dbReference type="PANTHER" id="PTHR42941:SF1">
    <property type="entry name" value="SLL1037 PROTEIN"/>
    <property type="match status" value="1"/>
</dbReference>